<feature type="transmembrane region" description="Helical" evidence="2">
    <location>
        <begin position="48"/>
        <end position="69"/>
    </location>
</feature>
<keyword evidence="2" id="KW-1133">Transmembrane helix</keyword>
<feature type="region of interest" description="Disordered" evidence="1">
    <location>
        <begin position="83"/>
        <end position="116"/>
    </location>
</feature>
<feature type="region of interest" description="Disordered" evidence="1">
    <location>
        <begin position="1"/>
        <end position="38"/>
    </location>
</feature>
<sequence length="116" mass="12929">MLGGYQDGDIDDGNVYGDGDDDGNVYDDGGDDGNVFDNGDDDNGGDIIGLRFLFAFVVLFCSFACLLQLQYFTKTLCASKVEREPRRMEDPHRGDKKRSSRSCAVRRPYKLESIVK</sequence>
<dbReference type="Proteomes" id="UP000762676">
    <property type="component" value="Unassembled WGS sequence"/>
</dbReference>
<keyword evidence="4" id="KW-1185">Reference proteome</keyword>
<evidence type="ECO:0000313" key="4">
    <source>
        <dbReference type="Proteomes" id="UP000762676"/>
    </source>
</evidence>
<proteinExistence type="predicted"/>
<dbReference type="EMBL" id="BMAT01010709">
    <property type="protein sequence ID" value="GFR59251.1"/>
    <property type="molecule type" value="Genomic_DNA"/>
</dbReference>
<gene>
    <name evidence="3" type="ORF">ElyMa_005380900</name>
</gene>
<feature type="compositionally biased region" description="Basic and acidic residues" evidence="1">
    <location>
        <begin position="83"/>
        <end position="93"/>
    </location>
</feature>
<keyword evidence="2" id="KW-0812">Transmembrane</keyword>
<evidence type="ECO:0000256" key="2">
    <source>
        <dbReference type="SAM" id="Phobius"/>
    </source>
</evidence>
<accession>A0AAV4EF02</accession>
<evidence type="ECO:0000313" key="3">
    <source>
        <dbReference type="EMBL" id="GFR59251.1"/>
    </source>
</evidence>
<comment type="caution">
    <text evidence="3">The sequence shown here is derived from an EMBL/GenBank/DDBJ whole genome shotgun (WGS) entry which is preliminary data.</text>
</comment>
<evidence type="ECO:0000256" key="1">
    <source>
        <dbReference type="SAM" id="MobiDB-lite"/>
    </source>
</evidence>
<dbReference type="AlphaFoldDB" id="A0AAV4EF02"/>
<feature type="compositionally biased region" description="Acidic residues" evidence="1">
    <location>
        <begin position="8"/>
        <end position="31"/>
    </location>
</feature>
<organism evidence="3 4">
    <name type="scientific">Elysia marginata</name>
    <dbReference type="NCBI Taxonomy" id="1093978"/>
    <lineage>
        <taxon>Eukaryota</taxon>
        <taxon>Metazoa</taxon>
        <taxon>Spiralia</taxon>
        <taxon>Lophotrochozoa</taxon>
        <taxon>Mollusca</taxon>
        <taxon>Gastropoda</taxon>
        <taxon>Heterobranchia</taxon>
        <taxon>Euthyneura</taxon>
        <taxon>Panpulmonata</taxon>
        <taxon>Sacoglossa</taxon>
        <taxon>Placobranchoidea</taxon>
        <taxon>Plakobranchidae</taxon>
        <taxon>Elysia</taxon>
    </lineage>
</organism>
<name>A0AAV4EF02_9GAST</name>
<reference evidence="3 4" key="1">
    <citation type="journal article" date="2021" name="Elife">
        <title>Chloroplast acquisition without the gene transfer in kleptoplastic sea slugs, Plakobranchus ocellatus.</title>
        <authorList>
            <person name="Maeda T."/>
            <person name="Takahashi S."/>
            <person name="Yoshida T."/>
            <person name="Shimamura S."/>
            <person name="Takaki Y."/>
            <person name="Nagai Y."/>
            <person name="Toyoda A."/>
            <person name="Suzuki Y."/>
            <person name="Arimoto A."/>
            <person name="Ishii H."/>
            <person name="Satoh N."/>
            <person name="Nishiyama T."/>
            <person name="Hasebe M."/>
            <person name="Maruyama T."/>
            <person name="Minagawa J."/>
            <person name="Obokata J."/>
            <person name="Shigenobu S."/>
        </authorList>
    </citation>
    <scope>NUCLEOTIDE SEQUENCE [LARGE SCALE GENOMIC DNA]</scope>
</reference>
<protein>
    <submittedName>
        <fullName evidence="3">Uncharacterized protein</fullName>
    </submittedName>
</protein>
<keyword evidence="2" id="KW-0472">Membrane</keyword>